<dbReference type="Proteomes" id="UP000006854">
    <property type="component" value="Chromosome"/>
</dbReference>
<dbReference type="EMBL" id="FR845719">
    <property type="protein sequence ID" value="CCA60131.1"/>
    <property type="molecule type" value="Genomic_DNA"/>
</dbReference>
<name>F2RJ05_STRVP</name>
<organism evidence="1 2">
    <name type="scientific">Streptomyces venezuelae (strain ATCC 10712 / CBS 650.69 / DSM 40230 / JCM 4526 / NBRC 13096 / PD 04745)</name>
    <dbReference type="NCBI Taxonomy" id="953739"/>
    <lineage>
        <taxon>Bacteria</taxon>
        <taxon>Bacillati</taxon>
        <taxon>Actinomycetota</taxon>
        <taxon>Actinomycetes</taxon>
        <taxon>Kitasatosporales</taxon>
        <taxon>Streptomycetaceae</taxon>
        <taxon>Streptomyces</taxon>
    </lineage>
</organism>
<dbReference type="PATRIC" id="fig|953739.5.peg.2067"/>
<evidence type="ECO:0000313" key="2">
    <source>
        <dbReference type="Proteomes" id="UP000006854"/>
    </source>
</evidence>
<dbReference type="KEGG" id="sve:SVEN_6845"/>
<reference evidence="1 2" key="1">
    <citation type="journal article" date="2011" name="BMC Genomics">
        <title>Genome-wide analysis of the role of GlnR in Streptomyces venezuelae provides new insights into global nitrogen regulation in actinomycetes.</title>
        <authorList>
            <person name="Pullan S.T."/>
            <person name="Bibb M.J."/>
            <person name="Merrick M."/>
        </authorList>
    </citation>
    <scope>NUCLEOTIDE SEQUENCE [LARGE SCALE GENOMIC DNA]</scope>
    <source>
        <strain evidence="2">ATCC 10712 / CBS 650.69 / DSM 40230 / JCM 4526 / NBRC 13096 / PD 04745</strain>
    </source>
</reference>
<sequence>MRAICVPAIGVAAPMPARDAYARRMTESEIQLKAIAALTALRGGVAQDYVSDLLGEVIPTRFLVPDTDDAMEVGAAVLSQLTGPVSALVRGFILAFETVADAYDETEAGEPTEQILQALALEIASDTD</sequence>
<evidence type="ECO:0000313" key="1">
    <source>
        <dbReference type="EMBL" id="CCA60131.1"/>
    </source>
</evidence>
<proteinExistence type="predicted"/>
<dbReference type="AlphaFoldDB" id="F2RJ05"/>
<keyword evidence="2" id="KW-1185">Reference proteome</keyword>
<dbReference type="eggNOG" id="ENOG503033J">
    <property type="taxonomic scope" value="Bacteria"/>
</dbReference>
<protein>
    <submittedName>
        <fullName evidence="1">Uncharacterized protein</fullName>
    </submittedName>
</protein>
<accession>F2RJ05</accession>
<dbReference type="STRING" id="953739.SVEN_6845"/>
<dbReference type="HOGENOM" id="CLU_1958451_0_0_11"/>
<gene>
    <name evidence="1" type="ordered locus">SVEN_6845</name>
</gene>